<evidence type="ECO:0000313" key="7">
    <source>
        <dbReference type="EMBL" id="MDD9781756.1"/>
    </source>
</evidence>
<accession>A0ABD4WNG9</accession>
<evidence type="ECO:0000256" key="1">
    <source>
        <dbReference type="ARBA" id="ARBA00004167"/>
    </source>
</evidence>
<comment type="subcellular location">
    <subcellularLocation>
        <location evidence="1">Membrane</location>
        <topology evidence="1">Single-pass membrane protein</topology>
    </subcellularLocation>
</comment>
<gene>
    <name evidence="7" type="ORF">PVE99_05010</name>
</gene>
<keyword evidence="4 6" id="KW-1133">Transmembrane helix</keyword>
<comment type="similarity">
    <text evidence="2">Belongs to the SscA family.</text>
</comment>
<reference evidence="7 8" key="1">
    <citation type="submission" date="2023-02" db="EMBL/GenBank/DDBJ databases">
        <authorList>
            <person name="Olszewska D."/>
        </authorList>
    </citation>
    <scope>NUCLEOTIDE SEQUENCE [LARGE SCALE GENOMIC DNA]</scope>
    <source>
        <strain evidence="7 8">FDU301</strain>
    </source>
</reference>
<dbReference type="InterPro" id="IPR010070">
    <property type="entry name" value="YjcZ-like"/>
</dbReference>
<evidence type="ECO:0000256" key="6">
    <source>
        <dbReference type="SAM" id="Phobius"/>
    </source>
</evidence>
<evidence type="ECO:0000256" key="2">
    <source>
        <dbReference type="ARBA" id="ARBA00010221"/>
    </source>
</evidence>
<feature type="transmembrane region" description="Helical" evidence="6">
    <location>
        <begin position="28"/>
        <end position="50"/>
    </location>
</feature>
<protein>
    <submittedName>
        <fullName evidence="7">YjcZ family sporulation protein</fullName>
    </submittedName>
</protein>
<sequence>MGFGGYGGGCCYGGYGYGGGGCGFGSGFALIIVLFILLIIIGASCFGGFARGC</sequence>
<evidence type="ECO:0000256" key="3">
    <source>
        <dbReference type="ARBA" id="ARBA00022692"/>
    </source>
</evidence>
<dbReference type="RefSeq" id="WP_098548729.1">
    <property type="nucleotide sequence ID" value="NZ_JARAOX010000148.1"/>
</dbReference>
<dbReference type="Proteomes" id="UP001213771">
    <property type="component" value="Unassembled WGS sequence"/>
</dbReference>
<evidence type="ECO:0000313" key="8">
    <source>
        <dbReference type="Proteomes" id="UP001213771"/>
    </source>
</evidence>
<name>A0ABD4WNG9_PRIMG</name>
<dbReference type="Pfam" id="PF09680">
    <property type="entry name" value="YjcZ_2"/>
    <property type="match status" value="1"/>
</dbReference>
<keyword evidence="5 6" id="KW-0472">Membrane</keyword>
<organism evidence="7 8">
    <name type="scientific">Priestia megaterium</name>
    <name type="common">Bacillus megaterium</name>
    <dbReference type="NCBI Taxonomy" id="1404"/>
    <lineage>
        <taxon>Bacteria</taxon>
        <taxon>Bacillati</taxon>
        <taxon>Bacillota</taxon>
        <taxon>Bacilli</taxon>
        <taxon>Bacillales</taxon>
        <taxon>Bacillaceae</taxon>
        <taxon>Priestia</taxon>
    </lineage>
</organism>
<dbReference type="NCBIfam" id="TIGR01732">
    <property type="entry name" value="tiny_TM_bacill"/>
    <property type="match status" value="1"/>
</dbReference>
<dbReference type="EMBL" id="JARAOX010000148">
    <property type="protein sequence ID" value="MDD9781756.1"/>
    <property type="molecule type" value="Genomic_DNA"/>
</dbReference>
<evidence type="ECO:0000256" key="5">
    <source>
        <dbReference type="ARBA" id="ARBA00023136"/>
    </source>
</evidence>
<dbReference type="GO" id="GO:0016020">
    <property type="term" value="C:membrane"/>
    <property type="evidence" value="ECO:0007669"/>
    <property type="project" value="UniProtKB-SubCell"/>
</dbReference>
<keyword evidence="3 6" id="KW-0812">Transmembrane</keyword>
<evidence type="ECO:0000256" key="4">
    <source>
        <dbReference type="ARBA" id="ARBA00022989"/>
    </source>
</evidence>
<dbReference type="AlphaFoldDB" id="A0ABD4WNG9"/>
<proteinExistence type="inferred from homology"/>
<comment type="caution">
    <text evidence="7">The sequence shown here is derived from an EMBL/GenBank/DDBJ whole genome shotgun (WGS) entry which is preliminary data.</text>
</comment>